<dbReference type="SUPFAM" id="SSF55874">
    <property type="entry name" value="ATPase domain of HSP90 chaperone/DNA topoisomerase II/histidine kinase"/>
    <property type="match status" value="1"/>
</dbReference>
<keyword evidence="3" id="KW-0597">Phosphoprotein</keyword>
<dbReference type="EC" id="2.7.13.3" evidence="2"/>
<protein>
    <recommendedName>
        <fullName evidence="2">histidine kinase</fullName>
        <ecNumber evidence="2">2.7.13.3</ecNumber>
    </recommendedName>
</protein>
<evidence type="ECO:0000259" key="10">
    <source>
        <dbReference type="Pfam" id="PF02518"/>
    </source>
</evidence>
<dbReference type="Pfam" id="PF07730">
    <property type="entry name" value="HisKA_3"/>
    <property type="match status" value="1"/>
</dbReference>
<evidence type="ECO:0000259" key="11">
    <source>
        <dbReference type="Pfam" id="PF07730"/>
    </source>
</evidence>
<keyword evidence="7" id="KW-0067">ATP-binding</keyword>
<dbReference type="InterPro" id="IPR050482">
    <property type="entry name" value="Sensor_HK_TwoCompSys"/>
</dbReference>
<dbReference type="InterPro" id="IPR003594">
    <property type="entry name" value="HATPase_dom"/>
</dbReference>
<dbReference type="PANTHER" id="PTHR24421">
    <property type="entry name" value="NITRATE/NITRITE SENSOR PROTEIN NARX-RELATED"/>
    <property type="match status" value="1"/>
</dbReference>
<evidence type="ECO:0000256" key="8">
    <source>
        <dbReference type="ARBA" id="ARBA00023012"/>
    </source>
</evidence>
<dbReference type="Gene3D" id="1.20.5.1930">
    <property type="match status" value="1"/>
</dbReference>
<dbReference type="InterPro" id="IPR011712">
    <property type="entry name" value="Sig_transdc_His_kin_sub3_dim/P"/>
</dbReference>
<feature type="transmembrane region" description="Helical" evidence="9">
    <location>
        <begin position="48"/>
        <end position="68"/>
    </location>
</feature>
<feature type="transmembrane region" description="Helical" evidence="9">
    <location>
        <begin position="24"/>
        <end position="41"/>
    </location>
</feature>
<keyword evidence="9" id="KW-1133">Transmembrane helix</keyword>
<accession>A0ABP8XRC7</accession>
<feature type="domain" description="Signal transduction histidine kinase subgroup 3 dimerisation and phosphoacceptor" evidence="11">
    <location>
        <begin position="160"/>
        <end position="225"/>
    </location>
</feature>
<organism evidence="12 13">
    <name type="scientific">Pedococcus ginsenosidimutans</name>
    <dbReference type="NCBI Taxonomy" id="490570"/>
    <lineage>
        <taxon>Bacteria</taxon>
        <taxon>Bacillati</taxon>
        <taxon>Actinomycetota</taxon>
        <taxon>Actinomycetes</taxon>
        <taxon>Micrococcales</taxon>
        <taxon>Intrasporangiaceae</taxon>
        <taxon>Pedococcus</taxon>
    </lineage>
</organism>
<evidence type="ECO:0000256" key="5">
    <source>
        <dbReference type="ARBA" id="ARBA00022741"/>
    </source>
</evidence>
<evidence type="ECO:0000256" key="2">
    <source>
        <dbReference type="ARBA" id="ARBA00012438"/>
    </source>
</evidence>
<reference evidence="13" key="1">
    <citation type="journal article" date="2019" name="Int. J. Syst. Evol. Microbiol.">
        <title>The Global Catalogue of Microorganisms (GCM) 10K type strain sequencing project: providing services to taxonomists for standard genome sequencing and annotation.</title>
        <authorList>
            <consortium name="The Broad Institute Genomics Platform"/>
            <consortium name="The Broad Institute Genome Sequencing Center for Infectious Disease"/>
            <person name="Wu L."/>
            <person name="Ma J."/>
        </authorList>
    </citation>
    <scope>NUCLEOTIDE SEQUENCE [LARGE SCALE GENOMIC DNA]</scope>
    <source>
        <strain evidence="13">JCM 18961</strain>
    </source>
</reference>
<dbReference type="InterPro" id="IPR036890">
    <property type="entry name" value="HATPase_C_sf"/>
</dbReference>
<keyword evidence="6 12" id="KW-0418">Kinase</keyword>
<comment type="catalytic activity">
    <reaction evidence="1">
        <text>ATP + protein L-histidine = ADP + protein N-phospho-L-histidine.</text>
        <dbReference type="EC" id="2.7.13.3"/>
    </reaction>
</comment>
<feature type="domain" description="Histidine kinase/HSP90-like ATPase" evidence="10">
    <location>
        <begin position="270"/>
        <end position="359"/>
    </location>
</feature>
<dbReference type="GO" id="GO:0016301">
    <property type="term" value="F:kinase activity"/>
    <property type="evidence" value="ECO:0007669"/>
    <property type="project" value="UniProtKB-KW"/>
</dbReference>
<dbReference type="Pfam" id="PF02518">
    <property type="entry name" value="HATPase_c"/>
    <property type="match status" value="1"/>
</dbReference>
<evidence type="ECO:0000313" key="12">
    <source>
        <dbReference type="EMBL" id="GAA4712253.1"/>
    </source>
</evidence>
<evidence type="ECO:0000256" key="1">
    <source>
        <dbReference type="ARBA" id="ARBA00000085"/>
    </source>
</evidence>
<keyword evidence="5" id="KW-0547">Nucleotide-binding</keyword>
<keyword evidence="13" id="KW-1185">Reference proteome</keyword>
<dbReference type="PANTHER" id="PTHR24421:SF10">
    <property type="entry name" value="NITRATE_NITRITE SENSOR PROTEIN NARQ"/>
    <property type="match status" value="1"/>
</dbReference>
<evidence type="ECO:0000256" key="3">
    <source>
        <dbReference type="ARBA" id="ARBA00022553"/>
    </source>
</evidence>
<evidence type="ECO:0000256" key="7">
    <source>
        <dbReference type="ARBA" id="ARBA00022840"/>
    </source>
</evidence>
<gene>
    <name evidence="12" type="ORF">GCM10025782_05440</name>
</gene>
<name>A0ABP8XRC7_9MICO</name>
<sequence length="363" mass="38230">MLLSLLQVAGTAGAAHGQTSRRPLDWLALVLLVLGPAVLWAHRRAPRVVCAVVVAAAAAYLALGYPYGPVFASVAVVLVATVLRGHRLTAWVAAGALLAADAITHVRSGADGAWWAPELVVSGWAVVVLSVAEVVRVRAERAASFRQAAQERRRRQAGEERLQIARELHDVVAHHLSLINVQAGVALHLAERRPENVEPALRAIKDASSEALGELRSLIDVLRDDRTRAPRAPAPTLATVDDIVERSAHAGLEVKKTVEGQVRSLPAAVELAACRVVQEAITNVVRHAQARRAVVALGYGAGLLTVRVDDDGRAAVGDAQLEQGNGLRGMHERAAALGGTLVVGPSPIGGLRVELTLPTGDGQ</sequence>
<comment type="caution">
    <text evidence="12">The sequence shown here is derived from an EMBL/GenBank/DDBJ whole genome shotgun (WGS) entry which is preliminary data.</text>
</comment>
<evidence type="ECO:0000313" key="13">
    <source>
        <dbReference type="Proteomes" id="UP001500556"/>
    </source>
</evidence>
<dbReference type="Proteomes" id="UP001500556">
    <property type="component" value="Unassembled WGS sequence"/>
</dbReference>
<evidence type="ECO:0000256" key="4">
    <source>
        <dbReference type="ARBA" id="ARBA00022679"/>
    </source>
</evidence>
<dbReference type="RefSeq" id="WP_345500990.1">
    <property type="nucleotide sequence ID" value="NZ_BAABLO010000001.1"/>
</dbReference>
<evidence type="ECO:0000256" key="9">
    <source>
        <dbReference type="SAM" id="Phobius"/>
    </source>
</evidence>
<dbReference type="Gene3D" id="3.30.565.10">
    <property type="entry name" value="Histidine kinase-like ATPase, C-terminal domain"/>
    <property type="match status" value="1"/>
</dbReference>
<dbReference type="CDD" id="cd16917">
    <property type="entry name" value="HATPase_UhpB-NarQ-NarX-like"/>
    <property type="match status" value="1"/>
</dbReference>
<evidence type="ECO:0000256" key="6">
    <source>
        <dbReference type="ARBA" id="ARBA00022777"/>
    </source>
</evidence>
<keyword evidence="4" id="KW-0808">Transferase</keyword>
<dbReference type="EMBL" id="BAABLO010000001">
    <property type="protein sequence ID" value="GAA4712253.1"/>
    <property type="molecule type" value="Genomic_DNA"/>
</dbReference>
<proteinExistence type="predicted"/>
<keyword evidence="9" id="KW-0472">Membrane</keyword>
<keyword evidence="8" id="KW-0902">Two-component regulatory system</keyword>
<keyword evidence="9" id="KW-0812">Transmembrane</keyword>